<dbReference type="Gene3D" id="3.30.530.20">
    <property type="match status" value="1"/>
</dbReference>
<dbReference type="InterPro" id="IPR023393">
    <property type="entry name" value="START-like_dom_sf"/>
</dbReference>
<comment type="caution">
    <text evidence="1">The sequence shown here is derived from an EMBL/GenBank/DDBJ whole genome shotgun (WGS) entry which is preliminary data.</text>
</comment>
<keyword evidence="2" id="KW-1185">Reference proteome</keyword>
<dbReference type="RefSeq" id="WP_277191484.1">
    <property type="nucleotide sequence ID" value="NZ_JAROAV010000023.1"/>
</dbReference>
<evidence type="ECO:0000313" key="2">
    <source>
        <dbReference type="Proteomes" id="UP001528912"/>
    </source>
</evidence>
<protein>
    <submittedName>
        <fullName evidence="1">SRPBCC family protein</fullName>
    </submittedName>
</protein>
<reference evidence="1 2" key="1">
    <citation type="submission" date="2023-03" db="EMBL/GenBank/DDBJ databases">
        <title>YIM 133296 draft genome.</title>
        <authorList>
            <person name="Xiong L."/>
        </authorList>
    </citation>
    <scope>NUCLEOTIDE SEQUENCE [LARGE SCALE GENOMIC DNA]</scope>
    <source>
        <strain evidence="1 2">YIM 133296</strain>
    </source>
</reference>
<name>A0ABT6C672_9MICO</name>
<organism evidence="1 2">
    <name type="scientific">Luteipulveratus flavus</name>
    <dbReference type="NCBI Taxonomy" id="3031728"/>
    <lineage>
        <taxon>Bacteria</taxon>
        <taxon>Bacillati</taxon>
        <taxon>Actinomycetota</taxon>
        <taxon>Actinomycetes</taxon>
        <taxon>Micrococcales</taxon>
        <taxon>Dermacoccaceae</taxon>
        <taxon>Luteipulveratus</taxon>
    </lineage>
</organism>
<evidence type="ECO:0000313" key="1">
    <source>
        <dbReference type="EMBL" id="MDF8263837.1"/>
    </source>
</evidence>
<dbReference type="EMBL" id="JAROAV010000023">
    <property type="protein sequence ID" value="MDF8263837.1"/>
    <property type="molecule type" value="Genomic_DNA"/>
</dbReference>
<proteinExistence type="predicted"/>
<dbReference type="SUPFAM" id="SSF55961">
    <property type="entry name" value="Bet v1-like"/>
    <property type="match status" value="1"/>
</dbReference>
<accession>A0ABT6C672</accession>
<dbReference type="Proteomes" id="UP001528912">
    <property type="component" value="Unassembled WGS sequence"/>
</dbReference>
<dbReference type="InterPro" id="IPR019587">
    <property type="entry name" value="Polyketide_cyclase/dehydratase"/>
</dbReference>
<sequence>MAQVSRTFLVDCPAPRALAYLADFANATEWDPGTVACEPLTEPPVRVGSRWHNTSKVLGRTTELEYTLTTVEGERVVLEGRNDGSTTQDDLTARPAAGDRAEITYRATITLTKGGAVGDLGTRLLLQYLAKKTVRQMTTVLAQQGGRA</sequence>
<gene>
    <name evidence="1" type="ORF">P4R38_06240</name>
</gene>
<dbReference type="Pfam" id="PF10604">
    <property type="entry name" value="Polyketide_cyc2"/>
    <property type="match status" value="1"/>
</dbReference>